<evidence type="ECO:0000313" key="2">
    <source>
        <dbReference type="Proteomes" id="UP000677537"/>
    </source>
</evidence>
<protein>
    <submittedName>
        <fullName evidence="1">Uncharacterized protein</fullName>
    </submittedName>
</protein>
<name>A0A940N2I1_9PROT</name>
<evidence type="ECO:0000313" key="1">
    <source>
        <dbReference type="EMBL" id="MBP0494000.1"/>
    </source>
</evidence>
<dbReference type="AlphaFoldDB" id="A0A940N2I1"/>
<keyword evidence="2" id="KW-1185">Reference proteome</keyword>
<accession>A0A940N2I1</accession>
<proteinExistence type="predicted"/>
<comment type="caution">
    <text evidence="1">The sequence shown here is derived from an EMBL/GenBank/DDBJ whole genome shotgun (WGS) entry which is preliminary data.</text>
</comment>
<reference evidence="1" key="1">
    <citation type="submission" date="2021-03" db="EMBL/GenBank/DDBJ databases">
        <authorList>
            <person name="So Y."/>
        </authorList>
    </citation>
    <scope>NUCLEOTIDE SEQUENCE</scope>
    <source>
        <strain evidence="1">SG15</strain>
    </source>
</reference>
<sequence>MQALPLLVTAILMGCDDSGQHTLYRSSPGHPNARIHIATFDAADGDAYNGENCRLGAELFMAQPGVKTRFWCEKGRFRP</sequence>
<gene>
    <name evidence="1" type="ORF">J5Y10_14540</name>
</gene>
<dbReference type="Proteomes" id="UP000677537">
    <property type="component" value="Unassembled WGS sequence"/>
</dbReference>
<dbReference type="EMBL" id="JAGIZA010000008">
    <property type="protein sequence ID" value="MBP0494000.1"/>
    <property type="molecule type" value="Genomic_DNA"/>
</dbReference>
<dbReference type="RefSeq" id="WP_209374748.1">
    <property type="nucleotide sequence ID" value="NZ_JAGIZA010000008.1"/>
</dbReference>
<organism evidence="1 2">
    <name type="scientific">Roseomonas indoligenes</name>
    <dbReference type="NCBI Taxonomy" id="2820811"/>
    <lineage>
        <taxon>Bacteria</taxon>
        <taxon>Pseudomonadati</taxon>
        <taxon>Pseudomonadota</taxon>
        <taxon>Alphaproteobacteria</taxon>
        <taxon>Acetobacterales</taxon>
        <taxon>Roseomonadaceae</taxon>
        <taxon>Roseomonas</taxon>
    </lineage>
</organism>